<dbReference type="STRING" id="1000565.METUNv1_03319"/>
<organism evidence="1 2">
    <name type="scientific">Methyloversatilis universalis (strain ATCC BAA-1314 / DSM 25237 / JCM 13912 / CCUG 52030 / FAM5)</name>
    <dbReference type="NCBI Taxonomy" id="1000565"/>
    <lineage>
        <taxon>Bacteria</taxon>
        <taxon>Pseudomonadati</taxon>
        <taxon>Pseudomonadota</taxon>
        <taxon>Betaproteobacteria</taxon>
        <taxon>Nitrosomonadales</taxon>
        <taxon>Sterolibacteriaceae</taxon>
        <taxon>Methyloversatilis</taxon>
    </lineage>
</organism>
<gene>
    <name evidence="1" type="ORF">METUNv1_03319</name>
</gene>
<sequence>MKRINRFMRAGYRSATRHALPFCAVASASALVAGLSGAALCFGGLAVVGYVLRPSSTVQI</sequence>
<reference evidence="1 2" key="1">
    <citation type="journal article" date="2011" name="J. Bacteriol.">
        <title>Genome sequence of Methyloversatilis universalis FAM5T, a methylotrophic representative of the order Rhodocyclales.</title>
        <authorList>
            <person name="Kittichotirat W."/>
            <person name="Good N.M."/>
            <person name="Hall R."/>
            <person name="Bringel F."/>
            <person name="Lajus A."/>
            <person name="Medigue C."/>
            <person name="Smalley N.E."/>
            <person name="Beck D."/>
            <person name="Bumgarner R."/>
            <person name="Vuilleumier S."/>
            <person name="Kalyuzhnaya M.G."/>
        </authorList>
    </citation>
    <scope>NUCLEOTIDE SEQUENCE [LARGE SCALE GENOMIC DNA]</scope>
    <source>
        <strain evidence="2">ATCC BAA-1314 / JCM 13912 / FAM5</strain>
    </source>
</reference>
<dbReference type="Proteomes" id="UP000005019">
    <property type="component" value="Unassembled WGS sequence"/>
</dbReference>
<name>F5RGM6_METUF</name>
<evidence type="ECO:0000313" key="2">
    <source>
        <dbReference type="Proteomes" id="UP000005019"/>
    </source>
</evidence>
<protein>
    <submittedName>
        <fullName evidence="1">Uncharacterized protein</fullName>
    </submittedName>
</protein>
<proteinExistence type="predicted"/>
<dbReference type="EMBL" id="AFHG01000057">
    <property type="protein sequence ID" value="EGK70414.1"/>
    <property type="molecule type" value="Genomic_DNA"/>
</dbReference>
<evidence type="ECO:0000313" key="1">
    <source>
        <dbReference type="EMBL" id="EGK70414.1"/>
    </source>
</evidence>
<accession>F5RGM6</accession>
<dbReference type="AlphaFoldDB" id="F5RGM6"/>
<comment type="caution">
    <text evidence="1">The sequence shown here is derived from an EMBL/GenBank/DDBJ whole genome shotgun (WGS) entry which is preliminary data.</text>
</comment>
<keyword evidence="2" id="KW-1185">Reference proteome</keyword>
<dbReference type="RefSeq" id="WP_008063651.1">
    <property type="nucleotide sequence ID" value="NZ_AFHG01000057.1"/>
</dbReference>